<dbReference type="Gene3D" id="3.90.550.10">
    <property type="entry name" value="Spore Coat Polysaccharide Biosynthesis Protein SpsA, Chain A"/>
    <property type="match status" value="1"/>
</dbReference>
<dbReference type="OrthoDB" id="952827at2"/>
<dbReference type="GO" id="GO:0016740">
    <property type="term" value="F:transferase activity"/>
    <property type="evidence" value="ECO:0007669"/>
    <property type="project" value="UniProtKB-KW"/>
</dbReference>
<organism evidence="2 3">
    <name type="scientific">Chitinophaga rupis</name>
    <dbReference type="NCBI Taxonomy" id="573321"/>
    <lineage>
        <taxon>Bacteria</taxon>
        <taxon>Pseudomonadati</taxon>
        <taxon>Bacteroidota</taxon>
        <taxon>Chitinophagia</taxon>
        <taxon>Chitinophagales</taxon>
        <taxon>Chitinophagaceae</taxon>
        <taxon>Chitinophaga</taxon>
    </lineage>
</organism>
<evidence type="ECO:0000259" key="1">
    <source>
        <dbReference type="Pfam" id="PF00535"/>
    </source>
</evidence>
<dbReference type="InterPro" id="IPR029044">
    <property type="entry name" value="Nucleotide-diphossugar_trans"/>
</dbReference>
<dbReference type="InterPro" id="IPR001173">
    <property type="entry name" value="Glyco_trans_2-like"/>
</dbReference>
<proteinExistence type="predicted"/>
<dbReference type="AlphaFoldDB" id="A0A1H7P9U0"/>
<dbReference type="Pfam" id="PF00535">
    <property type="entry name" value="Glycos_transf_2"/>
    <property type="match status" value="1"/>
</dbReference>
<name>A0A1H7P9U0_9BACT</name>
<reference evidence="2 3" key="1">
    <citation type="submission" date="2016-10" db="EMBL/GenBank/DDBJ databases">
        <authorList>
            <person name="de Groot N.N."/>
        </authorList>
    </citation>
    <scope>NUCLEOTIDE SEQUENCE [LARGE SCALE GENOMIC DNA]</scope>
    <source>
        <strain evidence="2 3">DSM 21039</strain>
    </source>
</reference>
<evidence type="ECO:0000313" key="3">
    <source>
        <dbReference type="Proteomes" id="UP000198984"/>
    </source>
</evidence>
<protein>
    <submittedName>
        <fullName evidence="2">Glycosyl transferase family 2</fullName>
    </submittedName>
</protein>
<dbReference type="SUPFAM" id="SSF53448">
    <property type="entry name" value="Nucleotide-diphospho-sugar transferases"/>
    <property type="match status" value="1"/>
</dbReference>
<dbReference type="RefSeq" id="WP_162277492.1">
    <property type="nucleotide sequence ID" value="NZ_FOBB01000002.1"/>
</dbReference>
<feature type="domain" description="Glycosyltransferase 2-like" evidence="1">
    <location>
        <begin position="26"/>
        <end position="176"/>
    </location>
</feature>
<dbReference type="STRING" id="573321.SAMN04488505_10233"/>
<accession>A0A1H7P9U0</accession>
<dbReference type="EMBL" id="FOBB01000002">
    <property type="protein sequence ID" value="SEL32570.1"/>
    <property type="molecule type" value="Genomic_DNA"/>
</dbReference>
<dbReference type="GO" id="GO:0006487">
    <property type="term" value="P:protein N-linked glycosylation"/>
    <property type="evidence" value="ECO:0007669"/>
    <property type="project" value="TreeGrafter"/>
</dbReference>
<sequence length="253" mass="29030">MSEPITVLNQAPGEPHNDVHNRFDLILPCCNPPGAWTYQLIEDFHLLQQQLPDTFIQLILVNDGSVRNFTATQIQELKDAIPDIRIINHPVNRGKGYALRLGVALAENPYQVCSDYDLPFGVEAICRAYYQLLRGSDVVAGVRGRQYTNLLPIQRRFITRINRLLNRYVLRLPVDDAQAGLKAFNGNGRREFLSTRINGFLYDSEFVHRSGKNRQLAIAKISIRCRKDIRFSDFKLKTLFRECLNFVTILLID</sequence>
<keyword evidence="3" id="KW-1185">Reference proteome</keyword>
<dbReference type="Proteomes" id="UP000198984">
    <property type="component" value="Unassembled WGS sequence"/>
</dbReference>
<gene>
    <name evidence="2" type="ORF">SAMN04488505_10233</name>
</gene>
<keyword evidence="2" id="KW-0808">Transferase</keyword>
<dbReference type="PANTHER" id="PTHR10859:SF91">
    <property type="entry name" value="DOLICHYL-PHOSPHATE BETA-GLUCOSYLTRANSFERASE"/>
    <property type="match status" value="1"/>
</dbReference>
<evidence type="ECO:0000313" key="2">
    <source>
        <dbReference type="EMBL" id="SEL32570.1"/>
    </source>
</evidence>
<dbReference type="PANTHER" id="PTHR10859">
    <property type="entry name" value="GLYCOSYL TRANSFERASE"/>
    <property type="match status" value="1"/>
</dbReference>